<proteinExistence type="inferred from homology"/>
<dbReference type="Pfam" id="PF04542">
    <property type="entry name" value="Sigma70_r2"/>
    <property type="match status" value="1"/>
</dbReference>
<dbReference type="GO" id="GO:0003677">
    <property type="term" value="F:DNA binding"/>
    <property type="evidence" value="ECO:0007669"/>
    <property type="project" value="InterPro"/>
</dbReference>
<comment type="caution">
    <text evidence="7">The sequence shown here is derived from an EMBL/GenBank/DDBJ whole genome shotgun (WGS) entry which is preliminary data.</text>
</comment>
<name>A0A9D1KW84_9FIRM</name>
<sequence>MNRQDMMECLFHLYEKKMYAVACAILRNKGQAEDAVQEAFIRSIGYLEYINDPEDQKTAYLMLRLIRSAAIDIYRKNRRNRELRSGTEILCRRNGETDYETAENRQWIRSVLADMTPKEREIVQLHSYMGFSFVEVGKLLGISESAAAKRFERAKKHFIRKGGIHND</sequence>
<keyword evidence="3" id="KW-0731">Sigma factor</keyword>
<evidence type="ECO:0000256" key="2">
    <source>
        <dbReference type="ARBA" id="ARBA00023015"/>
    </source>
</evidence>
<keyword evidence="2" id="KW-0805">Transcription regulation</keyword>
<dbReference type="AlphaFoldDB" id="A0A9D1KW84"/>
<dbReference type="NCBIfam" id="TIGR02937">
    <property type="entry name" value="sigma70-ECF"/>
    <property type="match status" value="1"/>
</dbReference>
<evidence type="ECO:0000256" key="4">
    <source>
        <dbReference type="ARBA" id="ARBA00023163"/>
    </source>
</evidence>
<feature type="domain" description="RNA polymerase sigma factor 70 region 4 type 2" evidence="6">
    <location>
        <begin position="105"/>
        <end position="157"/>
    </location>
</feature>
<evidence type="ECO:0000259" key="5">
    <source>
        <dbReference type="Pfam" id="PF04542"/>
    </source>
</evidence>
<dbReference type="InterPro" id="IPR014284">
    <property type="entry name" value="RNA_pol_sigma-70_dom"/>
</dbReference>
<dbReference type="EMBL" id="DVLT01000017">
    <property type="protein sequence ID" value="HIU02117.1"/>
    <property type="molecule type" value="Genomic_DNA"/>
</dbReference>
<dbReference type="InterPro" id="IPR013325">
    <property type="entry name" value="RNA_pol_sigma_r2"/>
</dbReference>
<protein>
    <submittedName>
        <fullName evidence="7">Sigma-70 family RNA polymerase sigma factor</fullName>
    </submittedName>
</protein>
<feature type="domain" description="RNA polymerase sigma-70 region 2" evidence="5">
    <location>
        <begin position="10"/>
        <end position="79"/>
    </location>
</feature>
<dbReference type="CDD" id="cd06171">
    <property type="entry name" value="Sigma70_r4"/>
    <property type="match status" value="1"/>
</dbReference>
<evidence type="ECO:0000256" key="1">
    <source>
        <dbReference type="ARBA" id="ARBA00010641"/>
    </source>
</evidence>
<dbReference type="InterPro" id="IPR013249">
    <property type="entry name" value="RNA_pol_sigma70_r4_t2"/>
</dbReference>
<dbReference type="PANTHER" id="PTHR43133">
    <property type="entry name" value="RNA POLYMERASE ECF-TYPE SIGMA FACTO"/>
    <property type="match status" value="1"/>
</dbReference>
<dbReference type="Gene3D" id="1.10.10.10">
    <property type="entry name" value="Winged helix-like DNA-binding domain superfamily/Winged helix DNA-binding domain"/>
    <property type="match status" value="1"/>
</dbReference>
<dbReference type="InterPro" id="IPR007627">
    <property type="entry name" value="RNA_pol_sigma70_r2"/>
</dbReference>
<dbReference type="InterPro" id="IPR036388">
    <property type="entry name" value="WH-like_DNA-bd_sf"/>
</dbReference>
<comment type="similarity">
    <text evidence="1">Belongs to the sigma-70 factor family. ECF subfamily.</text>
</comment>
<dbReference type="InterPro" id="IPR013324">
    <property type="entry name" value="RNA_pol_sigma_r3/r4-like"/>
</dbReference>
<dbReference type="InterPro" id="IPR039425">
    <property type="entry name" value="RNA_pol_sigma-70-like"/>
</dbReference>
<keyword evidence="4" id="KW-0804">Transcription</keyword>
<evidence type="ECO:0000313" key="7">
    <source>
        <dbReference type="EMBL" id="HIU02117.1"/>
    </source>
</evidence>
<dbReference type="GO" id="GO:0006352">
    <property type="term" value="P:DNA-templated transcription initiation"/>
    <property type="evidence" value="ECO:0007669"/>
    <property type="project" value="InterPro"/>
</dbReference>
<reference evidence="7" key="1">
    <citation type="submission" date="2020-10" db="EMBL/GenBank/DDBJ databases">
        <authorList>
            <person name="Gilroy R."/>
        </authorList>
    </citation>
    <scope>NUCLEOTIDE SEQUENCE</scope>
    <source>
        <strain evidence="7">CHK187-14744</strain>
    </source>
</reference>
<dbReference type="SUPFAM" id="SSF88659">
    <property type="entry name" value="Sigma3 and sigma4 domains of RNA polymerase sigma factors"/>
    <property type="match status" value="1"/>
</dbReference>
<dbReference type="Gene3D" id="1.10.1740.10">
    <property type="match status" value="1"/>
</dbReference>
<evidence type="ECO:0000256" key="3">
    <source>
        <dbReference type="ARBA" id="ARBA00023082"/>
    </source>
</evidence>
<dbReference type="Proteomes" id="UP000824164">
    <property type="component" value="Unassembled WGS sequence"/>
</dbReference>
<accession>A0A9D1KW84</accession>
<evidence type="ECO:0000313" key="8">
    <source>
        <dbReference type="Proteomes" id="UP000824164"/>
    </source>
</evidence>
<reference evidence="7" key="2">
    <citation type="journal article" date="2021" name="PeerJ">
        <title>Extensive microbial diversity within the chicken gut microbiome revealed by metagenomics and culture.</title>
        <authorList>
            <person name="Gilroy R."/>
            <person name="Ravi A."/>
            <person name="Getino M."/>
            <person name="Pursley I."/>
            <person name="Horton D.L."/>
            <person name="Alikhan N.F."/>
            <person name="Baker D."/>
            <person name="Gharbi K."/>
            <person name="Hall N."/>
            <person name="Watson M."/>
            <person name="Adriaenssens E.M."/>
            <person name="Foster-Nyarko E."/>
            <person name="Jarju S."/>
            <person name="Secka A."/>
            <person name="Antonio M."/>
            <person name="Oren A."/>
            <person name="Chaudhuri R.R."/>
            <person name="La Ragione R."/>
            <person name="Hildebrand F."/>
            <person name="Pallen M.J."/>
        </authorList>
    </citation>
    <scope>NUCLEOTIDE SEQUENCE</scope>
    <source>
        <strain evidence="7">CHK187-14744</strain>
    </source>
</reference>
<dbReference type="GO" id="GO:0016987">
    <property type="term" value="F:sigma factor activity"/>
    <property type="evidence" value="ECO:0007669"/>
    <property type="project" value="UniProtKB-KW"/>
</dbReference>
<dbReference type="SUPFAM" id="SSF88946">
    <property type="entry name" value="Sigma2 domain of RNA polymerase sigma factors"/>
    <property type="match status" value="1"/>
</dbReference>
<gene>
    <name evidence="7" type="ORF">IAB63_02555</name>
</gene>
<dbReference type="PANTHER" id="PTHR43133:SF60">
    <property type="entry name" value="RNA POLYMERASE SIGMA FACTOR SIGV"/>
    <property type="match status" value="1"/>
</dbReference>
<dbReference type="Pfam" id="PF08281">
    <property type="entry name" value="Sigma70_r4_2"/>
    <property type="match status" value="1"/>
</dbReference>
<organism evidence="7 8">
    <name type="scientific">Candidatus Onthocola gallistercoris</name>
    <dbReference type="NCBI Taxonomy" id="2840876"/>
    <lineage>
        <taxon>Bacteria</taxon>
        <taxon>Bacillati</taxon>
        <taxon>Bacillota</taxon>
        <taxon>Bacilli</taxon>
        <taxon>Candidatus Onthocola</taxon>
    </lineage>
</organism>
<evidence type="ECO:0000259" key="6">
    <source>
        <dbReference type="Pfam" id="PF08281"/>
    </source>
</evidence>